<protein>
    <submittedName>
        <fullName evidence="1">Uncharacterized protein</fullName>
    </submittedName>
</protein>
<gene>
    <name evidence="1" type="ORF">H0235_014536</name>
</gene>
<dbReference type="AlphaFoldDB" id="A0A834NFB3"/>
<evidence type="ECO:0000313" key="2">
    <source>
        <dbReference type="Proteomes" id="UP000600918"/>
    </source>
</evidence>
<accession>A0A834NFB3</accession>
<dbReference type="EMBL" id="JACSDY010000015">
    <property type="protein sequence ID" value="KAF7406880.1"/>
    <property type="molecule type" value="Genomic_DNA"/>
</dbReference>
<name>A0A834NFB3_VESPE</name>
<organism evidence="1 2">
    <name type="scientific">Vespula pensylvanica</name>
    <name type="common">Western yellow jacket</name>
    <name type="synonym">Wasp</name>
    <dbReference type="NCBI Taxonomy" id="30213"/>
    <lineage>
        <taxon>Eukaryota</taxon>
        <taxon>Metazoa</taxon>
        <taxon>Ecdysozoa</taxon>
        <taxon>Arthropoda</taxon>
        <taxon>Hexapoda</taxon>
        <taxon>Insecta</taxon>
        <taxon>Pterygota</taxon>
        <taxon>Neoptera</taxon>
        <taxon>Endopterygota</taxon>
        <taxon>Hymenoptera</taxon>
        <taxon>Apocrita</taxon>
        <taxon>Aculeata</taxon>
        <taxon>Vespoidea</taxon>
        <taxon>Vespidae</taxon>
        <taxon>Vespinae</taxon>
        <taxon>Vespula</taxon>
    </lineage>
</organism>
<dbReference type="Proteomes" id="UP000600918">
    <property type="component" value="Unassembled WGS sequence"/>
</dbReference>
<reference evidence="1" key="1">
    <citation type="journal article" date="2020" name="G3 (Bethesda)">
        <title>High-Quality Assemblies for Three Invasive Social Wasps from the &lt;i&gt;Vespula&lt;/i&gt; Genus.</title>
        <authorList>
            <person name="Harrop T.W.R."/>
            <person name="Guhlin J."/>
            <person name="McLaughlin G.M."/>
            <person name="Permina E."/>
            <person name="Stockwell P."/>
            <person name="Gilligan J."/>
            <person name="Le Lec M.F."/>
            <person name="Gruber M.A.M."/>
            <person name="Quinn O."/>
            <person name="Lovegrove M."/>
            <person name="Duncan E.J."/>
            <person name="Remnant E.J."/>
            <person name="Van Eeckhoven J."/>
            <person name="Graham B."/>
            <person name="Knapp R.A."/>
            <person name="Langford K.W."/>
            <person name="Kronenberg Z."/>
            <person name="Press M.O."/>
            <person name="Eacker S.M."/>
            <person name="Wilson-Rankin E.E."/>
            <person name="Purcell J."/>
            <person name="Lester P.J."/>
            <person name="Dearden P.K."/>
        </authorList>
    </citation>
    <scope>NUCLEOTIDE SEQUENCE</scope>
    <source>
        <strain evidence="1">Volc-1</strain>
    </source>
</reference>
<proteinExistence type="predicted"/>
<evidence type="ECO:0000313" key="1">
    <source>
        <dbReference type="EMBL" id="KAF7406880.1"/>
    </source>
</evidence>
<keyword evidence="2" id="KW-1185">Reference proteome</keyword>
<sequence>MIRVELKLMRIFKTLENKKGEQRYLAPISRWDIIGRTMLLLPLAFPSYEEISVNRESNGTRTGVSVKGSRLDRLWDPKQKDRPNVCSCRVSRDLVT</sequence>
<comment type="caution">
    <text evidence="1">The sequence shown here is derived from an EMBL/GenBank/DDBJ whole genome shotgun (WGS) entry which is preliminary data.</text>
</comment>